<dbReference type="SUPFAM" id="SSF53720">
    <property type="entry name" value="ALDH-like"/>
    <property type="match status" value="1"/>
</dbReference>
<dbReference type="GO" id="GO:0009013">
    <property type="term" value="F:succinate-semialdehyde dehydrogenase [NAD(P)+] activity"/>
    <property type="evidence" value="ECO:0007669"/>
    <property type="project" value="UniProtKB-EC"/>
</dbReference>
<dbReference type="InterPro" id="IPR016163">
    <property type="entry name" value="Ald_DH_C"/>
</dbReference>
<evidence type="ECO:0000256" key="1">
    <source>
        <dbReference type="ARBA" id="ARBA00009986"/>
    </source>
</evidence>
<dbReference type="CDD" id="cd07100">
    <property type="entry name" value="ALDH_SSADH1_GabD1"/>
    <property type="match status" value="1"/>
</dbReference>
<comment type="similarity">
    <text evidence="1">Belongs to the aldehyde dehydrogenase family.</text>
</comment>
<dbReference type="Gene3D" id="3.40.309.10">
    <property type="entry name" value="Aldehyde Dehydrogenase, Chain A, domain 2"/>
    <property type="match status" value="1"/>
</dbReference>
<keyword evidence="7" id="KW-1185">Reference proteome</keyword>
<evidence type="ECO:0000256" key="4">
    <source>
        <dbReference type="SAM" id="MobiDB-lite"/>
    </source>
</evidence>
<dbReference type="InterPro" id="IPR047110">
    <property type="entry name" value="GABD/Sad-like"/>
</dbReference>
<comment type="caution">
    <text evidence="6">The sequence shown here is derived from an EMBL/GenBank/DDBJ whole genome shotgun (WGS) entry which is preliminary data.</text>
</comment>
<keyword evidence="2" id="KW-0521">NADP</keyword>
<dbReference type="Pfam" id="PF00171">
    <property type="entry name" value="Aldedh"/>
    <property type="match status" value="1"/>
</dbReference>
<feature type="compositionally biased region" description="Low complexity" evidence="4">
    <location>
        <begin position="1"/>
        <end position="12"/>
    </location>
</feature>
<evidence type="ECO:0000256" key="2">
    <source>
        <dbReference type="ARBA" id="ARBA00022857"/>
    </source>
</evidence>
<evidence type="ECO:0000256" key="3">
    <source>
        <dbReference type="ARBA" id="ARBA00023002"/>
    </source>
</evidence>
<dbReference type="Gene3D" id="3.40.605.10">
    <property type="entry name" value="Aldehyde Dehydrogenase, Chain A, domain 1"/>
    <property type="match status" value="1"/>
</dbReference>
<dbReference type="InterPro" id="IPR016161">
    <property type="entry name" value="Ald_DH/histidinol_DH"/>
</dbReference>
<dbReference type="RefSeq" id="WP_237466007.1">
    <property type="nucleotide sequence ID" value="NZ_CAKLDI010000001.1"/>
</dbReference>
<dbReference type="EC" id="1.2.1.16" evidence="6"/>
<accession>A0ABN8DS01</accession>
<sequence>MSTPTSQSSAQPSAPPSTQPSAQSQIPESAASSQLVSINPATGQLIQQHLVLNEHAIERTIARAQGAYDCWRQLSYSARGEILKKVAKSLRSNKQQLGQLMTDEMGKPVKEAGPEVEKAAWCAEHYAEFTEAYLADEPIASDASHSYVHYQPLGPVLGIMPWNSPLWVTFRFLAPALMAGNTCVLKHDPHVQGCAQGIIQAFIDAGAPSDIVVNLPIENSQIEAVIRHPSIQAISFTGSARAGAIVAAQAASEIKPCVLELGGSDPCVILADADIDQATDIVTLSRTINAGQSCIAAKRVIVEAPIYSAVVERLKAKLGQLVVGDPNQLETDIGPLARDDLRQTLHRQVQQTIHQGARCLLGGEMPSGDGFYYPVTLLVDVPAQSCAMVEETFGPVMVVSCVEDAAQALSLANDTEYGLGAAIWTQSEEKARYFAEQLIAGQVAVNGIVKTDPRLPSGGVKRSGYGRELGPHGIKEFVNAKQIWLK</sequence>
<evidence type="ECO:0000313" key="7">
    <source>
        <dbReference type="Proteomes" id="UP000838672"/>
    </source>
</evidence>
<dbReference type="PANTHER" id="PTHR43217">
    <property type="entry name" value="SUCCINATE SEMIALDEHYDE DEHYDROGENASE [NAD(P)+] SAD"/>
    <property type="match status" value="1"/>
</dbReference>
<dbReference type="InterPro" id="IPR044148">
    <property type="entry name" value="ALDH_GabD1-like"/>
</dbReference>
<keyword evidence="3 6" id="KW-0560">Oxidoreductase</keyword>
<dbReference type="InterPro" id="IPR016162">
    <property type="entry name" value="Ald_DH_N"/>
</dbReference>
<organism evidence="6 7">
    <name type="scientific">Vibrio stylophorae</name>
    <dbReference type="NCBI Taxonomy" id="659351"/>
    <lineage>
        <taxon>Bacteria</taxon>
        <taxon>Pseudomonadati</taxon>
        <taxon>Pseudomonadota</taxon>
        <taxon>Gammaproteobacteria</taxon>
        <taxon>Vibrionales</taxon>
        <taxon>Vibrionaceae</taxon>
        <taxon>Vibrio</taxon>
    </lineage>
</organism>
<gene>
    <name evidence="6" type="primary">sad</name>
    <name evidence="6" type="ORF">VST7929_01440</name>
</gene>
<name>A0ABN8DS01_9VIBR</name>
<reference evidence="6" key="1">
    <citation type="submission" date="2021-11" db="EMBL/GenBank/DDBJ databases">
        <authorList>
            <person name="Rodrigo-Torres L."/>
            <person name="Arahal R. D."/>
            <person name="Lucena T."/>
        </authorList>
    </citation>
    <scope>NUCLEOTIDE SEQUENCE</scope>
    <source>
        <strain evidence="6">CECT 7929</strain>
    </source>
</reference>
<dbReference type="PANTHER" id="PTHR43217:SF1">
    <property type="entry name" value="SUCCINATE SEMIALDEHYDE DEHYDROGENASE [NAD(P)+] SAD"/>
    <property type="match status" value="1"/>
</dbReference>
<dbReference type="InterPro" id="IPR015590">
    <property type="entry name" value="Aldehyde_DH_dom"/>
</dbReference>
<evidence type="ECO:0000313" key="6">
    <source>
        <dbReference type="EMBL" id="CAH0533570.1"/>
    </source>
</evidence>
<dbReference type="Proteomes" id="UP000838672">
    <property type="component" value="Unassembled WGS sequence"/>
</dbReference>
<evidence type="ECO:0000259" key="5">
    <source>
        <dbReference type="Pfam" id="PF00171"/>
    </source>
</evidence>
<feature type="domain" description="Aldehyde dehydrogenase" evidence="5">
    <location>
        <begin position="32"/>
        <end position="483"/>
    </location>
</feature>
<feature type="region of interest" description="Disordered" evidence="4">
    <location>
        <begin position="1"/>
        <end position="34"/>
    </location>
</feature>
<protein>
    <submittedName>
        <fullName evidence="6">Succinate semialdehyde dehydrogenase [NAD(P)+] Sad</fullName>
        <ecNumber evidence="6">1.2.1.16</ecNumber>
    </submittedName>
</protein>
<proteinExistence type="inferred from homology"/>
<dbReference type="EMBL" id="CAKLDI010000001">
    <property type="protein sequence ID" value="CAH0533570.1"/>
    <property type="molecule type" value="Genomic_DNA"/>
</dbReference>